<organism evidence="2 3">
    <name type="scientific">Pseudoflavonifractor capillosus ATCC 29799</name>
    <dbReference type="NCBI Taxonomy" id="411467"/>
    <lineage>
        <taxon>Bacteria</taxon>
        <taxon>Bacillati</taxon>
        <taxon>Bacillota</taxon>
        <taxon>Clostridia</taxon>
        <taxon>Eubacteriales</taxon>
        <taxon>Oscillospiraceae</taxon>
        <taxon>Pseudoflavonifractor</taxon>
    </lineage>
</organism>
<accession>A6NQ63</accession>
<evidence type="ECO:0000259" key="1">
    <source>
        <dbReference type="PROSITE" id="PS51831"/>
    </source>
</evidence>
<dbReference type="InterPro" id="IPR003607">
    <property type="entry name" value="HD/PDEase_dom"/>
</dbReference>
<proteinExistence type="predicted"/>
<sequence length="184" mass="20772">MEDMADSGPPVGGNGSGKVRIPMGIIDETNWHCFLDCVGDLLFTPEVQSMRDIPHHPGTCCYEHSVFVAYVAFRLARRWNLDYMAAARGGLLHDLYLYDPRDKSAHPGNQCFDHPVFALRNAQALCGRLTEKEQNIIISHMWPLARRMPRCPEAAVVNLADKLCATAEVLGYWRRSRVREKAMS</sequence>
<reference evidence="2 3" key="2">
    <citation type="submission" date="2007-06" db="EMBL/GenBank/DDBJ databases">
        <title>Draft genome sequence of Pseudoflavonifractor capillosus ATCC 29799.</title>
        <authorList>
            <person name="Sudarsanam P."/>
            <person name="Ley R."/>
            <person name="Guruge J."/>
            <person name="Turnbaugh P.J."/>
            <person name="Mahowald M."/>
            <person name="Liep D."/>
            <person name="Gordon J."/>
        </authorList>
    </citation>
    <scope>NUCLEOTIDE SEQUENCE [LARGE SCALE GENOMIC DNA]</scope>
    <source>
        <strain evidence="2 3">ATCC 29799</strain>
    </source>
</reference>
<dbReference type="STRING" id="411467.BACCAP_00333"/>
<dbReference type="Gene3D" id="1.10.3210.10">
    <property type="entry name" value="Hypothetical protein af1432"/>
    <property type="match status" value="1"/>
</dbReference>
<reference evidence="2 3" key="1">
    <citation type="submission" date="2007-04" db="EMBL/GenBank/DDBJ databases">
        <authorList>
            <person name="Fulton L."/>
            <person name="Clifton S."/>
            <person name="Fulton B."/>
            <person name="Xu J."/>
            <person name="Minx P."/>
            <person name="Pepin K.H."/>
            <person name="Johnson M."/>
            <person name="Thiruvilangam P."/>
            <person name="Bhonagiri V."/>
            <person name="Nash W.E."/>
            <person name="Mardis E.R."/>
            <person name="Wilson R.K."/>
        </authorList>
    </citation>
    <scope>NUCLEOTIDE SEQUENCE [LARGE SCALE GENOMIC DNA]</scope>
    <source>
        <strain evidence="2 3">ATCC 29799</strain>
    </source>
</reference>
<dbReference type="AlphaFoldDB" id="A6NQ63"/>
<dbReference type="EMBL" id="AAXG02000004">
    <property type="protein sequence ID" value="EDN01668.1"/>
    <property type="molecule type" value="Genomic_DNA"/>
</dbReference>
<keyword evidence="3" id="KW-1185">Reference proteome</keyword>
<dbReference type="CDD" id="cd00077">
    <property type="entry name" value="HDc"/>
    <property type="match status" value="1"/>
</dbReference>
<dbReference type="SUPFAM" id="SSF109604">
    <property type="entry name" value="HD-domain/PDEase-like"/>
    <property type="match status" value="1"/>
</dbReference>
<evidence type="ECO:0000313" key="3">
    <source>
        <dbReference type="Proteomes" id="UP000003639"/>
    </source>
</evidence>
<dbReference type="PROSITE" id="PS51831">
    <property type="entry name" value="HD"/>
    <property type="match status" value="1"/>
</dbReference>
<comment type="caution">
    <text evidence="2">The sequence shown here is derived from an EMBL/GenBank/DDBJ whole genome shotgun (WGS) entry which is preliminary data.</text>
</comment>
<dbReference type="InterPro" id="IPR006674">
    <property type="entry name" value="HD_domain"/>
</dbReference>
<protein>
    <submittedName>
        <fullName evidence="2">HD domain protein</fullName>
    </submittedName>
</protein>
<dbReference type="eggNOG" id="COG1418">
    <property type="taxonomic scope" value="Bacteria"/>
</dbReference>
<dbReference type="Proteomes" id="UP000003639">
    <property type="component" value="Unassembled WGS sequence"/>
</dbReference>
<feature type="domain" description="HD" evidence="1">
    <location>
        <begin position="61"/>
        <end position="166"/>
    </location>
</feature>
<name>A6NQ63_9FIRM</name>
<dbReference type="SMART" id="SM00471">
    <property type="entry name" value="HDc"/>
    <property type="match status" value="1"/>
</dbReference>
<evidence type="ECO:0000313" key="2">
    <source>
        <dbReference type="EMBL" id="EDN01668.1"/>
    </source>
</evidence>
<dbReference type="Pfam" id="PF01966">
    <property type="entry name" value="HD"/>
    <property type="match status" value="1"/>
</dbReference>
<gene>
    <name evidence="2" type="ORF">BACCAP_00333</name>
</gene>